<evidence type="ECO:0000256" key="1">
    <source>
        <dbReference type="ARBA" id="ARBA00022679"/>
    </source>
</evidence>
<keyword evidence="3" id="KW-1185">Reference proteome</keyword>
<dbReference type="Gene3D" id="3.30.1540.10">
    <property type="entry name" value="formyl-coa transferase, domain 3"/>
    <property type="match status" value="1"/>
</dbReference>
<dbReference type="EMBL" id="CP053418">
    <property type="protein sequence ID" value="QJW85705.1"/>
    <property type="molecule type" value="Genomic_DNA"/>
</dbReference>
<gene>
    <name evidence="2" type="ORF">HK414_01670</name>
</gene>
<reference evidence="2 3" key="2">
    <citation type="submission" date="2020-05" db="EMBL/GenBank/DDBJ databases">
        <authorList>
            <person name="Khan S.A."/>
            <person name="Jeon C.O."/>
            <person name="Chun B.H."/>
        </authorList>
    </citation>
    <scope>NUCLEOTIDE SEQUENCE [LARGE SCALE GENOMIC DNA]</scope>
    <source>
        <strain evidence="2 3">H242</strain>
    </source>
</reference>
<organism evidence="2 3">
    <name type="scientific">Ramlibacter terrae</name>
    <dbReference type="NCBI Taxonomy" id="2732511"/>
    <lineage>
        <taxon>Bacteria</taxon>
        <taxon>Pseudomonadati</taxon>
        <taxon>Pseudomonadota</taxon>
        <taxon>Betaproteobacteria</taxon>
        <taxon>Burkholderiales</taxon>
        <taxon>Comamonadaceae</taxon>
        <taxon>Ramlibacter</taxon>
    </lineage>
</organism>
<dbReference type="InterPro" id="IPR023606">
    <property type="entry name" value="CoA-Trfase_III_dom_1_sf"/>
</dbReference>
<dbReference type="InterPro" id="IPR050483">
    <property type="entry name" value="CoA-transferase_III_domain"/>
</dbReference>
<dbReference type="PANTHER" id="PTHR48207:SF3">
    <property type="entry name" value="SUCCINATE--HYDROXYMETHYLGLUTARATE COA-TRANSFERASE"/>
    <property type="match status" value="1"/>
</dbReference>
<dbReference type="SUPFAM" id="SSF89796">
    <property type="entry name" value="CoA-transferase family III (CaiB/BaiF)"/>
    <property type="match status" value="1"/>
</dbReference>
<dbReference type="PANTHER" id="PTHR48207">
    <property type="entry name" value="SUCCINATE--HYDROXYMETHYLGLUTARATE COA-TRANSFERASE"/>
    <property type="match status" value="1"/>
</dbReference>
<dbReference type="Pfam" id="PF02515">
    <property type="entry name" value="CoA_transf_3"/>
    <property type="match status" value="1"/>
</dbReference>
<dbReference type="Gene3D" id="3.40.50.10540">
    <property type="entry name" value="Crotonobetainyl-coa:carnitine coa-transferase, domain 1"/>
    <property type="match status" value="1"/>
</dbReference>
<dbReference type="Proteomes" id="UP000500826">
    <property type="component" value="Chromosome"/>
</dbReference>
<dbReference type="InterPro" id="IPR003673">
    <property type="entry name" value="CoA-Trfase_fam_III"/>
</dbReference>
<name>A0ABX6P6J9_9BURK</name>
<reference evidence="2 3" key="1">
    <citation type="submission" date="2020-05" db="EMBL/GenBank/DDBJ databases">
        <title>Ramlibacter rhizophilus sp. nov., isolated from rhizosphere soil of national flower Mugunghwa from South Korea.</title>
        <authorList>
            <person name="Zheng-Fei Y."/>
            <person name="Huan T."/>
        </authorList>
    </citation>
    <scope>NUCLEOTIDE SEQUENCE [LARGE SCALE GENOMIC DNA]</scope>
    <source>
        <strain evidence="2 3">H242</strain>
    </source>
</reference>
<evidence type="ECO:0000313" key="3">
    <source>
        <dbReference type="Proteomes" id="UP000500826"/>
    </source>
</evidence>
<sequence>MVGDHWGLSRHQDYRIFGNRPCRYRGGVNRSLPAAPLAGVRVIDLGQYIAGPGAAMAGRTRRPVTKIEPLSGDRARHIGRYGESMIRAYNRGKQSIALDLKSAAGREVALRLIAQSDVVIQNLRPGVVDKLGLGPAEVRARFPRVIYLSIAGFSGNGPSHARPGYDIAAQAESGLMSVTGEPDGLPQKVGVPVVDAAAAQLGAQAVLAALYGREKTGRGETLEVSLLETALHLQAATWCEYLGGAPEPTRMGHGQPHNAPAAEIVATRDGHIVLSAYAEEHWQRFCRIVGREELADDPRFATNAVRVQHRAALREVLQDCLSGYTSEEAVQLLGGNQIVVGAVRRYRDVLSSPDFLASGILVDAPGEGGAAYRALGLPYRLGDAPRSAPPAAPACGADSDDVLAAAGYAAPEIAALRGGGVVG</sequence>
<protein>
    <submittedName>
        <fullName evidence="2">CoA transferase</fullName>
    </submittedName>
</protein>
<dbReference type="InterPro" id="IPR044855">
    <property type="entry name" value="CoA-Trfase_III_dom3_sf"/>
</dbReference>
<evidence type="ECO:0000313" key="2">
    <source>
        <dbReference type="EMBL" id="QJW85705.1"/>
    </source>
</evidence>
<dbReference type="GO" id="GO:0016740">
    <property type="term" value="F:transferase activity"/>
    <property type="evidence" value="ECO:0007669"/>
    <property type="project" value="UniProtKB-KW"/>
</dbReference>
<keyword evidence="1 2" id="KW-0808">Transferase</keyword>
<accession>A0ABX6P6J9</accession>
<proteinExistence type="predicted"/>